<proteinExistence type="predicted"/>
<evidence type="ECO:0000313" key="1">
    <source>
        <dbReference type="EMBL" id="OFI32256.1"/>
    </source>
</evidence>
<dbReference type="Gene3D" id="3.40.50.1820">
    <property type="entry name" value="alpha/beta hydrolase"/>
    <property type="match status" value="1"/>
</dbReference>
<dbReference type="InterPro" id="IPR029058">
    <property type="entry name" value="AB_hydrolase_fold"/>
</dbReference>
<comment type="caution">
    <text evidence="1">The sequence shown here is derived from an EMBL/GenBank/DDBJ whole genome shotgun (WGS) entry which is preliminary data.</text>
</comment>
<dbReference type="Proteomes" id="UP000176037">
    <property type="component" value="Unassembled WGS sequence"/>
</dbReference>
<gene>
    <name evidence="1" type="ORF">BFC17_07330</name>
</gene>
<dbReference type="RefSeq" id="WP_070178501.1">
    <property type="nucleotide sequence ID" value="NZ_BMJR01000013.1"/>
</dbReference>
<protein>
    <recommendedName>
        <fullName evidence="3">Peptidase S9 prolyl oligopeptidase catalytic domain-containing protein</fullName>
    </recommendedName>
</protein>
<dbReference type="AlphaFoldDB" id="A0A1E8F906"/>
<name>A0A1E8F906_9ALTE</name>
<sequence>MTTLAASVANTDNRPAFLGYIYGPMDTMEVPANAPPLFTAIAMDNGLFSTNGFGIVEAWKNQAIPVELHAYEKGEHGFATGRKGTTSVGLLEQFTLWLHTKGM</sequence>
<dbReference type="EMBL" id="MJIC01000020">
    <property type="protein sequence ID" value="OFI32256.1"/>
    <property type="molecule type" value="Genomic_DNA"/>
</dbReference>
<dbReference type="STRING" id="1856405.BFC17_07330"/>
<dbReference type="OrthoDB" id="9771666at2"/>
<keyword evidence="2" id="KW-1185">Reference proteome</keyword>
<reference evidence="1 2" key="1">
    <citation type="submission" date="2016-09" db="EMBL/GenBank/DDBJ databases">
        <title>Alteromonas lipolytica, a new species isolated from sea water.</title>
        <authorList>
            <person name="Wu Y.-H."/>
            <person name="Cheng H."/>
            <person name="Xu X.-W."/>
        </authorList>
    </citation>
    <scope>NUCLEOTIDE SEQUENCE [LARGE SCALE GENOMIC DNA]</scope>
    <source>
        <strain evidence="1 2">JW12</strain>
    </source>
</reference>
<accession>A0A1E8F906</accession>
<evidence type="ECO:0000313" key="2">
    <source>
        <dbReference type="Proteomes" id="UP000176037"/>
    </source>
</evidence>
<evidence type="ECO:0008006" key="3">
    <source>
        <dbReference type="Google" id="ProtNLM"/>
    </source>
</evidence>
<organism evidence="1 2">
    <name type="scientific">Alteromonas lipolytica</name>
    <dbReference type="NCBI Taxonomy" id="1856405"/>
    <lineage>
        <taxon>Bacteria</taxon>
        <taxon>Pseudomonadati</taxon>
        <taxon>Pseudomonadota</taxon>
        <taxon>Gammaproteobacteria</taxon>
        <taxon>Alteromonadales</taxon>
        <taxon>Alteromonadaceae</taxon>
        <taxon>Alteromonas/Salinimonas group</taxon>
        <taxon>Alteromonas</taxon>
    </lineage>
</organism>
<dbReference type="SUPFAM" id="SSF53474">
    <property type="entry name" value="alpha/beta-Hydrolases"/>
    <property type="match status" value="1"/>
</dbReference>